<reference evidence="13" key="1">
    <citation type="submission" date="2017-02" db="EMBL/GenBank/DDBJ databases">
        <title>Delving into the versatile metabolic prowess of the omnipresent phylum Bacteroidetes.</title>
        <authorList>
            <person name="Nobu M.K."/>
            <person name="Mei R."/>
            <person name="Narihiro T."/>
            <person name="Kuroda K."/>
            <person name="Liu W.-T."/>
        </authorList>
    </citation>
    <scope>NUCLEOTIDE SEQUENCE</scope>
    <source>
        <strain evidence="13">ADurb.Bin276</strain>
    </source>
</reference>
<evidence type="ECO:0000256" key="4">
    <source>
        <dbReference type="ARBA" id="ARBA00022490"/>
    </source>
</evidence>
<dbReference type="FunFam" id="3.40.50.620:FF:000038">
    <property type="entry name" value="Argininosuccinate synthase"/>
    <property type="match status" value="1"/>
</dbReference>
<evidence type="ECO:0000259" key="12">
    <source>
        <dbReference type="Pfam" id="PF20979"/>
    </source>
</evidence>
<feature type="binding site" evidence="10">
    <location>
        <position position="125"/>
    </location>
    <ligand>
        <name>L-aspartate</name>
        <dbReference type="ChEBI" id="CHEBI:29991"/>
    </ligand>
</feature>
<comment type="caution">
    <text evidence="13">The sequence shown here is derived from an EMBL/GenBank/DDBJ whole genome shotgun (WGS) entry which is preliminary data.</text>
</comment>
<dbReference type="Proteomes" id="UP000485569">
    <property type="component" value="Unassembled WGS sequence"/>
</dbReference>
<feature type="binding site" evidence="10">
    <location>
        <position position="185"/>
    </location>
    <ligand>
        <name>L-citrulline</name>
        <dbReference type="ChEBI" id="CHEBI:57743"/>
    </ligand>
</feature>
<evidence type="ECO:0000256" key="10">
    <source>
        <dbReference type="HAMAP-Rule" id="MF_00005"/>
    </source>
</evidence>
<dbReference type="InterPro" id="IPR024074">
    <property type="entry name" value="AS_cat/multimer_dom_body"/>
</dbReference>
<feature type="binding site" evidence="10">
    <location>
        <position position="118"/>
    </location>
    <ligand>
        <name>ATP</name>
        <dbReference type="ChEBI" id="CHEBI:30616"/>
    </ligand>
</feature>
<dbReference type="SUPFAM" id="SSF69864">
    <property type="entry name" value="Argininosuccinate synthetase, C-terminal domain"/>
    <property type="match status" value="1"/>
</dbReference>
<keyword evidence="8 10" id="KW-0547">Nucleotide-binding</keyword>
<dbReference type="EMBL" id="MWBQ01000067">
    <property type="protein sequence ID" value="OQA58691.1"/>
    <property type="molecule type" value="Genomic_DNA"/>
</dbReference>
<feature type="binding site" evidence="10">
    <location>
        <position position="176"/>
    </location>
    <ligand>
        <name>L-citrulline</name>
        <dbReference type="ChEBI" id="CHEBI:57743"/>
    </ligand>
</feature>
<feature type="binding site" evidence="10">
    <location>
        <position position="273"/>
    </location>
    <ligand>
        <name>L-citrulline</name>
        <dbReference type="ChEBI" id="CHEBI:57743"/>
    </ligand>
</feature>
<dbReference type="Gene3D" id="1.20.5.470">
    <property type="entry name" value="Single helix bin"/>
    <property type="match status" value="1"/>
</dbReference>
<feature type="binding site" evidence="10">
    <location>
        <position position="120"/>
    </location>
    <ligand>
        <name>L-aspartate</name>
        <dbReference type="ChEBI" id="CHEBI:29991"/>
    </ligand>
</feature>
<evidence type="ECO:0000256" key="9">
    <source>
        <dbReference type="ARBA" id="ARBA00022840"/>
    </source>
</evidence>
<sequence length="402" mass="45191">MSKRKKIVLAYSGGLDTSVAIRWLQEKYDADVFAVTLDLGQGKDLEGVQKKALSIGAKEAFVFDVREEFLSNYVLPALWAGAIYEKRYPLATALSRPLIAKYLVQVAEEKGATYIAHGCTGKGNDQVRIEVSVAALNPDLQIIAPARIWGWTREEEIEWALANGIPIPVTVDSPYSIDVNIWGRSIECGVLEDPWTEPPEDIYQWTRSPEKAPDEAATIEIGFENGVPKLLKGQFYSLVNMVEELNTIGGDHGFGRIDHIENRLVGIKSREIYECPAALLLLEAYKDLENLVMPREVTHFKSFLEEKYSLMVYEGLWFSPLREALDAFMQKIAERVSGSIRIKLYKGSMQITGRKSENSLYDFALATYDKGDRFDHASAEGFIKLWGLPTKIDAIARKKTNQ</sequence>
<dbReference type="GO" id="GO:0005524">
    <property type="term" value="F:ATP binding"/>
    <property type="evidence" value="ECO:0007669"/>
    <property type="project" value="UniProtKB-UniRule"/>
</dbReference>
<comment type="pathway">
    <text evidence="1 10">Amino-acid biosynthesis; L-arginine biosynthesis; L-arginine from L-ornithine and carbamoyl phosphate: step 2/3.</text>
</comment>
<dbReference type="AlphaFoldDB" id="A0A1V5SWX6"/>
<evidence type="ECO:0000256" key="5">
    <source>
        <dbReference type="ARBA" id="ARBA00022571"/>
    </source>
</evidence>
<feature type="domain" description="Arginosuccinate synthase C-terminal" evidence="12">
    <location>
        <begin position="175"/>
        <end position="392"/>
    </location>
</feature>
<keyword evidence="9 10" id="KW-0067">ATP-binding</keyword>
<organism evidence="13">
    <name type="scientific">Candidatus Atribacter allofermentans</name>
    <dbReference type="NCBI Taxonomy" id="1852833"/>
    <lineage>
        <taxon>Bacteria</taxon>
        <taxon>Pseudomonadati</taxon>
        <taxon>Atribacterota</taxon>
        <taxon>Atribacteria</taxon>
        <taxon>Atribacterales</taxon>
        <taxon>Atribacteraceae</taxon>
        <taxon>Atribacter</taxon>
    </lineage>
</organism>
<keyword evidence="7 10" id="KW-0028">Amino-acid biosynthesis</keyword>
<feature type="binding site" evidence="10">
    <location>
        <position position="128"/>
    </location>
    <ligand>
        <name>L-citrulline</name>
        <dbReference type="ChEBI" id="CHEBI:57743"/>
    </ligand>
</feature>
<evidence type="ECO:0000256" key="6">
    <source>
        <dbReference type="ARBA" id="ARBA00022598"/>
    </source>
</evidence>
<dbReference type="EC" id="6.3.4.5" evidence="3 10"/>
<evidence type="ECO:0000256" key="3">
    <source>
        <dbReference type="ARBA" id="ARBA00012286"/>
    </source>
</evidence>
<dbReference type="NCBIfam" id="NF001770">
    <property type="entry name" value="PRK00509.1"/>
    <property type="match status" value="1"/>
</dbReference>
<gene>
    <name evidence="10 13" type="primary">argG</name>
    <name evidence="13" type="ORF">BWY41_01018</name>
</gene>
<dbReference type="CDD" id="cd01999">
    <property type="entry name" value="ASS"/>
    <property type="match status" value="1"/>
</dbReference>
<dbReference type="PANTHER" id="PTHR11587">
    <property type="entry name" value="ARGININOSUCCINATE SYNTHASE"/>
    <property type="match status" value="1"/>
</dbReference>
<dbReference type="Pfam" id="PF20979">
    <property type="entry name" value="Arginosuc_syn_C"/>
    <property type="match status" value="1"/>
</dbReference>
<feature type="binding site" evidence="10">
    <location>
        <position position="124"/>
    </location>
    <ligand>
        <name>L-citrulline</name>
        <dbReference type="ChEBI" id="CHEBI:57743"/>
    </ligand>
</feature>
<evidence type="ECO:0000256" key="8">
    <source>
        <dbReference type="ARBA" id="ARBA00022741"/>
    </source>
</evidence>
<dbReference type="SUPFAM" id="SSF52402">
    <property type="entry name" value="Adenine nucleotide alpha hydrolases-like"/>
    <property type="match status" value="1"/>
</dbReference>
<keyword evidence="5 10" id="KW-0055">Arginine biosynthesis</keyword>
<comment type="subcellular location">
    <subcellularLocation>
        <location evidence="10">Cytoplasm</location>
    </subcellularLocation>
</comment>
<dbReference type="NCBIfam" id="TIGR00032">
    <property type="entry name" value="argG"/>
    <property type="match status" value="1"/>
</dbReference>
<dbReference type="Gene3D" id="3.40.50.620">
    <property type="entry name" value="HUPs"/>
    <property type="match status" value="1"/>
</dbReference>
<feature type="binding site" evidence="10">
    <location>
        <begin position="10"/>
        <end position="18"/>
    </location>
    <ligand>
        <name>ATP</name>
        <dbReference type="ChEBI" id="CHEBI:30616"/>
    </ligand>
</feature>
<comment type="catalytic activity">
    <reaction evidence="10">
        <text>L-citrulline + L-aspartate + ATP = 2-(N(omega)-L-arginino)succinate + AMP + diphosphate + H(+)</text>
        <dbReference type="Rhea" id="RHEA:10932"/>
        <dbReference type="ChEBI" id="CHEBI:15378"/>
        <dbReference type="ChEBI" id="CHEBI:29991"/>
        <dbReference type="ChEBI" id="CHEBI:30616"/>
        <dbReference type="ChEBI" id="CHEBI:33019"/>
        <dbReference type="ChEBI" id="CHEBI:57472"/>
        <dbReference type="ChEBI" id="CHEBI:57743"/>
        <dbReference type="ChEBI" id="CHEBI:456215"/>
        <dbReference type="EC" id="6.3.4.5"/>
    </reaction>
</comment>
<proteinExistence type="inferred from homology"/>
<dbReference type="UniPathway" id="UPA00068">
    <property type="reaction ID" value="UER00113"/>
</dbReference>
<dbReference type="InterPro" id="IPR023434">
    <property type="entry name" value="Arginosuc_synth_type_1_subfam"/>
</dbReference>
<dbReference type="GO" id="GO:0005737">
    <property type="term" value="C:cytoplasm"/>
    <property type="evidence" value="ECO:0007669"/>
    <property type="project" value="UniProtKB-SubCell"/>
</dbReference>
<keyword evidence="4 10" id="KW-0963">Cytoplasm</keyword>
<dbReference type="GO" id="GO:0000050">
    <property type="term" value="P:urea cycle"/>
    <property type="evidence" value="ECO:0007669"/>
    <property type="project" value="TreeGrafter"/>
</dbReference>
<dbReference type="InterPro" id="IPR048267">
    <property type="entry name" value="Arginosuc_syn_N"/>
</dbReference>
<name>A0A1V5SWX6_9BACT</name>
<dbReference type="InterPro" id="IPR014729">
    <property type="entry name" value="Rossmann-like_a/b/a_fold"/>
</dbReference>
<dbReference type="GO" id="GO:0006526">
    <property type="term" value="P:L-arginine biosynthetic process"/>
    <property type="evidence" value="ECO:0007669"/>
    <property type="project" value="UniProtKB-UniRule"/>
</dbReference>
<dbReference type="InterPro" id="IPR001518">
    <property type="entry name" value="Arginosuc_synth"/>
</dbReference>
<feature type="binding site" evidence="10">
    <location>
        <position position="124"/>
    </location>
    <ligand>
        <name>L-aspartate</name>
        <dbReference type="ChEBI" id="CHEBI:29991"/>
    </ligand>
</feature>
<keyword evidence="6 10" id="KW-0436">Ligase</keyword>
<dbReference type="FunFam" id="3.90.1260.10:FF:000007">
    <property type="entry name" value="Argininosuccinate synthase"/>
    <property type="match status" value="1"/>
</dbReference>
<feature type="binding site" evidence="10">
    <location>
        <position position="261"/>
    </location>
    <ligand>
        <name>L-citrulline</name>
        <dbReference type="ChEBI" id="CHEBI:57743"/>
    </ligand>
</feature>
<comment type="caution">
    <text evidence="10">Lacks conserved residue(s) required for the propagation of feature annotation.</text>
</comment>
<evidence type="ECO:0000259" key="11">
    <source>
        <dbReference type="Pfam" id="PF00764"/>
    </source>
</evidence>
<evidence type="ECO:0000256" key="1">
    <source>
        <dbReference type="ARBA" id="ARBA00004967"/>
    </source>
</evidence>
<dbReference type="InterPro" id="IPR018223">
    <property type="entry name" value="Arginosuc_synth_CS"/>
</dbReference>
<evidence type="ECO:0000313" key="13">
    <source>
        <dbReference type="EMBL" id="OQA58691.1"/>
    </source>
</evidence>
<protein>
    <recommendedName>
        <fullName evidence="3 10">Argininosuccinate synthase</fullName>
        <ecNumber evidence="3 10">6.3.4.5</ecNumber>
    </recommendedName>
    <alternativeName>
        <fullName evidence="10">Citrulline--aspartate ligase</fullName>
    </alternativeName>
</protein>
<comment type="subunit">
    <text evidence="2 10">Homotetramer.</text>
</comment>
<feature type="binding site" evidence="10">
    <location>
        <position position="88"/>
    </location>
    <ligand>
        <name>L-citrulline</name>
        <dbReference type="ChEBI" id="CHEBI:57743"/>
    </ligand>
</feature>
<dbReference type="Pfam" id="PF00764">
    <property type="entry name" value="Arginosuc_synth"/>
    <property type="match status" value="1"/>
</dbReference>
<dbReference type="Gene3D" id="3.90.1260.10">
    <property type="entry name" value="Argininosuccinate synthetase, chain A, domain 2"/>
    <property type="match status" value="1"/>
</dbReference>
<dbReference type="InterPro" id="IPR048268">
    <property type="entry name" value="Arginosuc_syn_C"/>
</dbReference>
<feature type="domain" description="Arginosuccinate synthase-like N-terminal" evidence="11">
    <location>
        <begin position="6"/>
        <end position="166"/>
    </location>
</feature>
<dbReference type="HAMAP" id="MF_00005">
    <property type="entry name" value="Arg_succ_synth_type1"/>
    <property type="match status" value="1"/>
</dbReference>
<dbReference type="GO" id="GO:0004055">
    <property type="term" value="F:argininosuccinate synthase activity"/>
    <property type="evidence" value="ECO:0007669"/>
    <property type="project" value="UniProtKB-UniRule"/>
</dbReference>
<dbReference type="PANTHER" id="PTHR11587:SF2">
    <property type="entry name" value="ARGININOSUCCINATE SYNTHASE"/>
    <property type="match status" value="1"/>
</dbReference>
<evidence type="ECO:0000256" key="2">
    <source>
        <dbReference type="ARBA" id="ARBA00011881"/>
    </source>
</evidence>
<comment type="similarity">
    <text evidence="10">Belongs to the argininosuccinate synthase family. Type 1 subfamily.</text>
</comment>
<dbReference type="PROSITE" id="PS00564">
    <property type="entry name" value="ARGININOSUCCIN_SYN_1"/>
    <property type="match status" value="1"/>
</dbReference>
<evidence type="ECO:0000256" key="7">
    <source>
        <dbReference type="ARBA" id="ARBA00022605"/>
    </source>
</evidence>
<accession>A0A1V5SWX6</accession>
<dbReference type="GO" id="GO:0000053">
    <property type="term" value="P:argininosuccinate metabolic process"/>
    <property type="evidence" value="ECO:0007669"/>
    <property type="project" value="TreeGrafter"/>
</dbReference>